<dbReference type="Proteomes" id="UP000326903">
    <property type="component" value="Unassembled WGS sequence"/>
</dbReference>
<protein>
    <recommendedName>
        <fullName evidence="1">DUF5777 domain-containing protein</fullName>
    </recommendedName>
</protein>
<sequence length="314" mass="34900">MSLIKFLLLTTALLNIYNKTGAQDTTRIAGSDATLMSQLETQEAKNETNYAAATFKYTHVIDGQSVENLPARVLDVRILHRFGPLSSGLYNFFGLDYSPFNVKIGFEYGITNNFMIGVAHSGYNKTYDAFFKLRLLRQSTGAIKSPVTVSFASTVAISTLKPSQIDPAVKPDPTTKIDRASYVLQLLAARKFSEGFALQLMPTFVHADNISFLHNKHDIFAIGIAGRQKLSKRINFNAEYYYQLPDMKAPGAHNVLSFGINIGTGGHVFELLFSNSFGLTEKQFITETPGRWDNADALFGFNISRVFQLGKKHK</sequence>
<keyword evidence="3" id="KW-1185">Reference proteome</keyword>
<evidence type="ECO:0000313" key="3">
    <source>
        <dbReference type="Proteomes" id="UP000326903"/>
    </source>
</evidence>
<dbReference type="SUPFAM" id="SSF56935">
    <property type="entry name" value="Porins"/>
    <property type="match status" value="1"/>
</dbReference>
<name>A0A5J5IHV5_9BACT</name>
<evidence type="ECO:0000313" key="2">
    <source>
        <dbReference type="EMBL" id="KAA9037614.1"/>
    </source>
</evidence>
<gene>
    <name evidence="2" type="ORF">FW778_16095</name>
</gene>
<dbReference type="RefSeq" id="WP_150415849.1">
    <property type="nucleotide sequence ID" value="NZ_VYQF01000005.1"/>
</dbReference>
<dbReference type="EMBL" id="VYQF01000005">
    <property type="protein sequence ID" value="KAA9037614.1"/>
    <property type="molecule type" value="Genomic_DNA"/>
</dbReference>
<comment type="caution">
    <text evidence="2">The sequence shown here is derived from an EMBL/GenBank/DDBJ whole genome shotgun (WGS) entry which is preliminary data.</text>
</comment>
<dbReference type="AlphaFoldDB" id="A0A5J5IHV5"/>
<feature type="domain" description="DUF5777" evidence="1">
    <location>
        <begin position="55"/>
        <end position="307"/>
    </location>
</feature>
<dbReference type="Pfam" id="PF19089">
    <property type="entry name" value="DUF5777"/>
    <property type="match status" value="1"/>
</dbReference>
<accession>A0A5J5IHV5</accession>
<dbReference type="InterPro" id="IPR045916">
    <property type="entry name" value="DUF5777"/>
</dbReference>
<reference evidence="2 3" key="1">
    <citation type="submission" date="2019-09" db="EMBL/GenBank/DDBJ databases">
        <title>Draft genome sequence of Ginsengibacter sp. BR5-29.</title>
        <authorList>
            <person name="Im W.-T."/>
        </authorList>
    </citation>
    <scope>NUCLEOTIDE SEQUENCE [LARGE SCALE GENOMIC DNA]</scope>
    <source>
        <strain evidence="2 3">BR5-29</strain>
    </source>
</reference>
<evidence type="ECO:0000259" key="1">
    <source>
        <dbReference type="Pfam" id="PF19089"/>
    </source>
</evidence>
<organism evidence="2 3">
    <name type="scientific">Ginsengibacter hankyongi</name>
    <dbReference type="NCBI Taxonomy" id="2607284"/>
    <lineage>
        <taxon>Bacteria</taxon>
        <taxon>Pseudomonadati</taxon>
        <taxon>Bacteroidota</taxon>
        <taxon>Chitinophagia</taxon>
        <taxon>Chitinophagales</taxon>
        <taxon>Chitinophagaceae</taxon>
        <taxon>Ginsengibacter</taxon>
    </lineage>
</organism>
<proteinExistence type="predicted"/>